<feature type="region of interest" description="Disordered" evidence="1">
    <location>
        <begin position="79"/>
        <end position="118"/>
    </location>
</feature>
<dbReference type="Proteomes" id="UP001501581">
    <property type="component" value="Unassembled WGS sequence"/>
</dbReference>
<protein>
    <submittedName>
        <fullName evidence="2">Uncharacterized protein</fullName>
    </submittedName>
</protein>
<evidence type="ECO:0000313" key="2">
    <source>
        <dbReference type="EMBL" id="GAA1090851.1"/>
    </source>
</evidence>
<feature type="region of interest" description="Disordered" evidence="1">
    <location>
        <begin position="1"/>
        <end position="37"/>
    </location>
</feature>
<sequence>MREREGRVSTRIRHAGAEPNRLADQGSGETRLGTITTGTHRHHLLTLDSGLDRLARTTRSSHESAAPCASALRSRVPLNGDDVAGITSPGLASRPMPGREQDSAVSGFLAHRDPKPSA</sequence>
<dbReference type="EMBL" id="BAAALG010000001">
    <property type="protein sequence ID" value="GAA1090851.1"/>
    <property type="molecule type" value="Genomic_DNA"/>
</dbReference>
<name>A0ABN1TJP7_9ACTN</name>
<organism evidence="2 3">
    <name type="scientific">Nocardioides dubius</name>
    <dbReference type="NCBI Taxonomy" id="317019"/>
    <lineage>
        <taxon>Bacteria</taxon>
        <taxon>Bacillati</taxon>
        <taxon>Actinomycetota</taxon>
        <taxon>Actinomycetes</taxon>
        <taxon>Propionibacteriales</taxon>
        <taxon>Nocardioidaceae</taxon>
        <taxon>Nocardioides</taxon>
    </lineage>
</organism>
<comment type="caution">
    <text evidence="2">The sequence shown here is derived from an EMBL/GenBank/DDBJ whole genome shotgun (WGS) entry which is preliminary data.</text>
</comment>
<proteinExistence type="predicted"/>
<evidence type="ECO:0000313" key="3">
    <source>
        <dbReference type="Proteomes" id="UP001501581"/>
    </source>
</evidence>
<accession>A0ABN1TJP7</accession>
<reference evidence="2 3" key="1">
    <citation type="journal article" date="2019" name="Int. J. Syst. Evol. Microbiol.">
        <title>The Global Catalogue of Microorganisms (GCM) 10K type strain sequencing project: providing services to taxonomists for standard genome sequencing and annotation.</title>
        <authorList>
            <consortium name="The Broad Institute Genomics Platform"/>
            <consortium name="The Broad Institute Genome Sequencing Center for Infectious Disease"/>
            <person name="Wu L."/>
            <person name="Ma J."/>
        </authorList>
    </citation>
    <scope>NUCLEOTIDE SEQUENCE [LARGE SCALE GENOMIC DNA]</scope>
    <source>
        <strain evidence="2 3">JCM 13008</strain>
    </source>
</reference>
<gene>
    <name evidence="2" type="ORF">GCM10009668_01890</name>
</gene>
<evidence type="ECO:0000256" key="1">
    <source>
        <dbReference type="SAM" id="MobiDB-lite"/>
    </source>
</evidence>
<keyword evidence="3" id="KW-1185">Reference proteome</keyword>